<keyword evidence="2" id="KW-1185">Reference proteome</keyword>
<name>A0A0G4GSV4_VITBC</name>
<evidence type="ECO:0000313" key="2">
    <source>
        <dbReference type="Proteomes" id="UP000041254"/>
    </source>
</evidence>
<dbReference type="InParanoid" id="A0A0G4GSV4"/>
<dbReference type="EMBL" id="CDMY01000791">
    <property type="protein sequence ID" value="CEM33761.1"/>
    <property type="molecule type" value="Genomic_DNA"/>
</dbReference>
<reference evidence="1 2" key="1">
    <citation type="submission" date="2014-11" db="EMBL/GenBank/DDBJ databases">
        <authorList>
            <person name="Zhu J."/>
            <person name="Qi W."/>
            <person name="Song R."/>
        </authorList>
    </citation>
    <scope>NUCLEOTIDE SEQUENCE [LARGE SCALE GENOMIC DNA]</scope>
</reference>
<dbReference type="AlphaFoldDB" id="A0A0G4GSV4"/>
<accession>A0A0G4GSV4</accession>
<protein>
    <submittedName>
        <fullName evidence="1">Uncharacterized protein</fullName>
    </submittedName>
</protein>
<sequence length="83" mass="9095">MPCCCWSTLPLCQQLGTVARLNSSQLADKSPETLERSAHQRLRDRFRTVASILLGSAPDLQTYSTTCTDVNSQPPSTHTVGMD</sequence>
<dbReference type="VEuPathDB" id="CryptoDB:Vbra_18654"/>
<proteinExistence type="predicted"/>
<gene>
    <name evidence="1" type="ORF">Vbra_18654</name>
</gene>
<evidence type="ECO:0000313" key="1">
    <source>
        <dbReference type="EMBL" id="CEM33761.1"/>
    </source>
</evidence>
<dbReference type="Proteomes" id="UP000041254">
    <property type="component" value="Unassembled WGS sequence"/>
</dbReference>
<organism evidence="1 2">
    <name type="scientific">Vitrella brassicaformis (strain CCMP3155)</name>
    <dbReference type="NCBI Taxonomy" id="1169540"/>
    <lineage>
        <taxon>Eukaryota</taxon>
        <taxon>Sar</taxon>
        <taxon>Alveolata</taxon>
        <taxon>Colpodellida</taxon>
        <taxon>Vitrellaceae</taxon>
        <taxon>Vitrella</taxon>
    </lineage>
</organism>